<keyword evidence="3" id="KW-1185">Reference proteome</keyword>
<keyword evidence="1" id="KW-0175">Coiled coil</keyword>
<evidence type="ECO:0000256" key="1">
    <source>
        <dbReference type="SAM" id="Coils"/>
    </source>
</evidence>
<dbReference type="EMBL" id="JANURM010000014">
    <property type="protein sequence ID" value="MDL0089523.1"/>
    <property type="molecule type" value="Genomic_DNA"/>
</dbReference>
<sequence>MKRLPVSEVALILGISKEAVYNRIRRGSLKSVEKDGVKFVLLDDDENDKADEKPKKSTQKPQINQDKFIEFLLNELSELKTKNENLQGDKERLFKEKEQMLIDSKNEISQIYKERDEKLMAFLNAMQKPILQGKSEIKEGVIEAEIDDISERKFISLSEFLRTLNLSQSELKKAQKKIIKRTNRSKFIKFKDGVILVKKDKSLKQILGDL</sequence>
<gene>
    <name evidence="2" type="ORF">NYG85_09155</name>
</gene>
<reference evidence="2" key="2">
    <citation type="journal article" date="2023" name="Microorganisms">
        <title>Isolation and Genomic Characteristics of Cat-Borne Campylobacter felis sp. nov. and Sheep-Borne Campylobacter ovis sp. nov.</title>
        <authorList>
            <person name="Wang H."/>
            <person name="Li Y."/>
            <person name="Gu Y."/>
            <person name="Zhou G."/>
            <person name="Chen X."/>
            <person name="Zhang X."/>
            <person name="Shao Z."/>
            <person name="Zhang J."/>
            <person name="Zhang M."/>
        </authorList>
    </citation>
    <scope>NUCLEOTIDE SEQUENCE</scope>
    <source>
        <strain evidence="2">PS10</strain>
    </source>
</reference>
<comment type="caution">
    <text evidence="2">The sequence shown here is derived from an EMBL/GenBank/DDBJ whole genome shotgun (WGS) entry which is preliminary data.</text>
</comment>
<evidence type="ECO:0000313" key="3">
    <source>
        <dbReference type="Proteomes" id="UP001173801"/>
    </source>
</evidence>
<organism evidence="2 3">
    <name type="scientific">Campylobacter gastrosuis</name>
    <dbReference type="NCBI Taxonomy" id="2974576"/>
    <lineage>
        <taxon>Bacteria</taxon>
        <taxon>Pseudomonadati</taxon>
        <taxon>Campylobacterota</taxon>
        <taxon>Epsilonproteobacteria</taxon>
        <taxon>Campylobacterales</taxon>
        <taxon>Campylobacteraceae</taxon>
        <taxon>Campylobacter</taxon>
    </lineage>
</organism>
<feature type="coiled-coil region" evidence="1">
    <location>
        <begin position="69"/>
        <end position="103"/>
    </location>
</feature>
<name>A0ABT7HSC0_9BACT</name>
<reference evidence="2" key="1">
    <citation type="submission" date="2022-08" db="EMBL/GenBank/DDBJ databases">
        <authorList>
            <person name="Wang H."/>
        </authorList>
    </citation>
    <scope>NUCLEOTIDE SEQUENCE</scope>
    <source>
        <strain evidence="2">PS10</strain>
    </source>
</reference>
<dbReference type="Proteomes" id="UP001173801">
    <property type="component" value="Unassembled WGS sequence"/>
</dbReference>
<evidence type="ECO:0000313" key="2">
    <source>
        <dbReference type="EMBL" id="MDL0089523.1"/>
    </source>
</evidence>
<accession>A0ABT7HSC0</accession>
<protein>
    <submittedName>
        <fullName evidence="2">Helix-turn-helix domain-containing protein</fullName>
    </submittedName>
</protein>
<dbReference type="RefSeq" id="WP_284938196.1">
    <property type="nucleotide sequence ID" value="NZ_JANURM010000014.1"/>
</dbReference>
<proteinExistence type="predicted"/>